<dbReference type="Gene3D" id="3.40.640.10">
    <property type="entry name" value="Type I PLP-dependent aspartate aminotransferase-like (Major domain)"/>
    <property type="match status" value="1"/>
</dbReference>
<protein>
    <recommendedName>
        <fullName evidence="4">threonine-phosphate decarboxylase</fullName>
        <ecNumber evidence="4">4.1.1.81</ecNumber>
    </recommendedName>
    <alternativeName>
        <fullName evidence="8">L-threonine-O-3-phosphate decarboxylase</fullName>
    </alternativeName>
</protein>
<dbReference type="GO" id="GO:0030170">
    <property type="term" value="F:pyridoxal phosphate binding"/>
    <property type="evidence" value="ECO:0007669"/>
    <property type="project" value="InterPro"/>
</dbReference>
<dbReference type="PANTHER" id="PTHR42885:SF1">
    <property type="entry name" value="THREONINE-PHOSPHATE DECARBOXYLASE"/>
    <property type="match status" value="1"/>
</dbReference>
<keyword evidence="6" id="KW-0663">Pyridoxal phosphate</keyword>
<feature type="domain" description="Aminotransferase class I/classII large" evidence="10">
    <location>
        <begin position="122"/>
        <end position="308"/>
    </location>
</feature>
<dbReference type="Pfam" id="PF00155">
    <property type="entry name" value="Aminotran_1_2"/>
    <property type="match status" value="1"/>
</dbReference>
<dbReference type="PATRIC" id="fig|1346791.3.peg.2669"/>
<comment type="cofactor">
    <cofactor evidence="1">
        <name>pyridoxal 5'-phosphate</name>
        <dbReference type="ChEBI" id="CHEBI:597326"/>
    </cofactor>
</comment>
<evidence type="ECO:0000256" key="5">
    <source>
        <dbReference type="ARBA" id="ARBA00022573"/>
    </source>
</evidence>
<name>T0KDG2_9SPHN</name>
<reference evidence="11 12" key="1">
    <citation type="journal article" date="2013" name="Genome Announc.">
        <title>Draft Genome Sequence of Sphingobium ummariense Strain RL-3, a Hexachlorocyclohexane-Degrading Bacterium.</title>
        <authorList>
            <person name="Kohli P."/>
            <person name="Dua A."/>
            <person name="Sangwan N."/>
            <person name="Oldach P."/>
            <person name="Khurana J.P."/>
            <person name="Lal R."/>
        </authorList>
    </citation>
    <scope>NUCLEOTIDE SEQUENCE [LARGE SCALE GENOMIC DNA]</scope>
    <source>
        <strain evidence="11 12">RL-3</strain>
    </source>
</reference>
<dbReference type="InterPro" id="IPR005860">
    <property type="entry name" value="CobD"/>
</dbReference>
<dbReference type="EMBL" id="AUWY01000095">
    <property type="protein sequence ID" value="EQB31588.1"/>
    <property type="molecule type" value="Genomic_DNA"/>
</dbReference>
<dbReference type="InterPro" id="IPR015422">
    <property type="entry name" value="PyrdxlP-dep_Trfase_small"/>
</dbReference>
<dbReference type="STRING" id="1346791.M529_13875"/>
<dbReference type="RefSeq" id="WP_021318563.1">
    <property type="nucleotide sequence ID" value="NZ_AUWY01000095.1"/>
</dbReference>
<comment type="caution">
    <text evidence="11">The sequence shown here is derived from an EMBL/GenBank/DDBJ whole genome shotgun (WGS) entry which is preliminary data.</text>
</comment>
<dbReference type="PANTHER" id="PTHR42885">
    <property type="entry name" value="HISTIDINOL-PHOSPHATE AMINOTRANSFERASE-RELATED"/>
    <property type="match status" value="1"/>
</dbReference>
<dbReference type="Proteomes" id="UP000015523">
    <property type="component" value="Unassembled WGS sequence"/>
</dbReference>
<dbReference type="CDD" id="cd00609">
    <property type="entry name" value="AAT_like"/>
    <property type="match status" value="1"/>
</dbReference>
<evidence type="ECO:0000256" key="2">
    <source>
        <dbReference type="ARBA" id="ARBA00003444"/>
    </source>
</evidence>
<evidence type="ECO:0000256" key="3">
    <source>
        <dbReference type="ARBA" id="ARBA00004953"/>
    </source>
</evidence>
<evidence type="ECO:0000256" key="1">
    <source>
        <dbReference type="ARBA" id="ARBA00001933"/>
    </source>
</evidence>
<evidence type="ECO:0000256" key="4">
    <source>
        <dbReference type="ARBA" id="ARBA00012285"/>
    </source>
</evidence>
<proteinExistence type="predicted"/>
<keyword evidence="12" id="KW-1185">Reference proteome</keyword>
<dbReference type="InterPro" id="IPR015424">
    <property type="entry name" value="PyrdxlP-dep_Trfase"/>
</dbReference>
<evidence type="ECO:0000256" key="9">
    <source>
        <dbReference type="ARBA" id="ARBA00048531"/>
    </source>
</evidence>
<accession>T0KDG2</accession>
<dbReference type="eggNOG" id="COG0079">
    <property type="taxonomic scope" value="Bacteria"/>
</dbReference>
<evidence type="ECO:0000313" key="12">
    <source>
        <dbReference type="Proteomes" id="UP000015523"/>
    </source>
</evidence>
<evidence type="ECO:0000256" key="7">
    <source>
        <dbReference type="ARBA" id="ARBA00023239"/>
    </source>
</evidence>
<evidence type="ECO:0000313" key="11">
    <source>
        <dbReference type="EMBL" id="EQB31588.1"/>
    </source>
</evidence>
<dbReference type="AlphaFoldDB" id="T0KDG2"/>
<sequence length="322" mass="34163">MTADFTGHGGRLEAARRLYGGGDWLDLSTGINPCPWPFARAAQPDWAHLPDPAAIGGLEAAAAGSFGIDPALCCAVPGSEIALRLLARLLALPGRHVPPCYGTHADAFSDSRPATMGQGDRAAFVIANPNNPDGRIAEPATLLAWQDRIAAAGGWLLVDEAYAETVPAISLAPQVAADRRLVVLRSFGKFFGLAGVRLGFVIAPPSVLARLRRQLGDWPVSAAAVAFGTAAYRDAAWMKEARADIDRRAAALDAVLARHGLSPRGGCPLFRLVETAEAPALFDRLARHAILTRPFAEAPHWLRFGVPMERDLDRVDAALGHG</sequence>
<evidence type="ECO:0000256" key="6">
    <source>
        <dbReference type="ARBA" id="ARBA00022898"/>
    </source>
</evidence>
<keyword evidence="7" id="KW-0456">Lyase</keyword>
<dbReference type="InterPro" id="IPR015421">
    <property type="entry name" value="PyrdxlP-dep_Trfase_major"/>
</dbReference>
<comment type="pathway">
    <text evidence="3">Cofactor biosynthesis; adenosylcobalamin biosynthesis.</text>
</comment>
<organism evidence="11 12">
    <name type="scientific">Sphingobium ummariense RL-3</name>
    <dbReference type="NCBI Taxonomy" id="1346791"/>
    <lineage>
        <taxon>Bacteria</taxon>
        <taxon>Pseudomonadati</taxon>
        <taxon>Pseudomonadota</taxon>
        <taxon>Alphaproteobacteria</taxon>
        <taxon>Sphingomonadales</taxon>
        <taxon>Sphingomonadaceae</taxon>
        <taxon>Sphingobium</taxon>
    </lineage>
</organism>
<evidence type="ECO:0000259" key="10">
    <source>
        <dbReference type="Pfam" id="PF00155"/>
    </source>
</evidence>
<comment type="catalytic activity">
    <reaction evidence="9">
        <text>O-phospho-L-threonine + H(+) = (R)-1-aminopropan-2-yl phosphate + CO2</text>
        <dbReference type="Rhea" id="RHEA:11492"/>
        <dbReference type="ChEBI" id="CHEBI:15378"/>
        <dbReference type="ChEBI" id="CHEBI:16526"/>
        <dbReference type="ChEBI" id="CHEBI:58563"/>
        <dbReference type="ChEBI" id="CHEBI:58675"/>
        <dbReference type="EC" id="4.1.1.81"/>
    </reaction>
</comment>
<dbReference type="GO" id="GO:0048472">
    <property type="term" value="F:threonine-phosphate decarboxylase activity"/>
    <property type="evidence" value="ECO:0007669"/>
    <property type="project" value="UniProtKB-EC"/>
</dbReference>
<dbReference type="Gene3D" id="3.90.1150.10">
    <property type="entry name" value="Aspartate Aminotransferase, domain 1"/>
    <property type="match status" value="1"/>
</dbReference>
<comment type="function">
    <text evidence="2">Decarboxylates L-threonine-O-3-phosphate to yield (R)-1-amino-2-propanol O-2-phosphate, the precursor for the linkage between the nucleotide loop and the corrin ring in cobalamin.</text>
</comment>
<keyword evidence="5" id="KW-0169">Cobalamin biosynthesis</keyword>
<dbReference type="SUPFAM" id="SSF53383">
    <property type="entry name" value="PLP-dependent transferases"/>
    <property type="match status" value="1"/>
</dbReference>
<dbReference type="UniPathway" id="UPA00148"/>
<gene>
    <name evidence="11" type="ORF">M529_13875</name>
</gene>
<dbReference type="InterPro" id="IPR004839">
    <property type="entry name" value="Aminotransferase_I/II_large"/>
</dbReference>
<dbReference type="GO" id="GO:0009236">
    <property type="term" value="P:cobalamin biosynthetic process"/>
    <property type="evidence" value="ECO:0007669"/>
    <property type="project" value="UniProtKB-UniPathway"/>
</dbReference>
<dbReference type="NCBIfam" id="TIGR01140">
    <property type="entry name" value="L_thr_O3P_dcar"/>
    <property type="match status" value="1"/>
</dbReference>
<dbReference type="EC" id="4.1.1.81" evidence="4"/>
<evidence type="ECO:0000256" key="8">
    <source>
        <dbReference type="ARBA" id="ARBA00029996"/>
    </source>
</evidence>